<sequence length="333" mass="36058">MTAQATPREPWFRRRLSIAAPPRPAGDPTTGREAALDRFDQLVALDADIPDDTSTRLFEPDEDAAITLVMWHGFTNAPSQFAAVGEKLSELGYRVLVPRMPRHGLPDVLNRGLAELTQHELVDHVNTCIDIAAGLGDQVWLFGLSAGGTLAAWAAATRAEVTRVVLAAPLVAPKGFPMPAVRLCVKYPRIVPRFYMWWDPRVKANLGHSPYAYPGFPLPGVMPYLHLSEAMFDRSVVVGHRLARAVLVTNPNDIAVRQDAARAFGSTVFAGSSDYYGEAKIDPALKWAHDFVDPWSTNAGTTEQVVVIVEAGLGVGDPSAGGLLVPPLVTEQP</sequence>
<evidence type="ECO:0000259" key="2">
    <source>
        <dbReference type="Pfam" id="PF00561"/>
    </source>
</evidence>
<keyword evidence="4" id="KW-1185">Reference proteome</keyword>
<name>A0A2N9JFU4_9ACTN</name>
<reference evidence="3 4" key="1">
    <citation type="submission" date="2018-02" db="EMBL/GenBank/DDBJ databases">
        <authorList>
            <person name="Cohen D.B."/>
            <person name="Kent A.D."/>
        </authorList>
    </citation>
    <scope>NUCLEOTIDE SEQUENCE [LARGE SCALE GENOMIC DNA]</scope>
    <source>
        <strain evidence="3">1</strain>
    </source>
</reference>
<dbReference type="KEGG" id="mgg:MPLG2_1329"/>
<dbReference type="InterPro" id="IPR000073">
    <property type="entry name" value="AB_hydrolase_1"/>
</dbReference>
<gene>
    <name evidence="3" type="ORF">MPLG2_1329</name>
</gene>
<feature type="region of interest" description="Disordered" evidence="1">
    <location>
        <begin position="1"/>
        <end position="31"/>
    </location>
</feature>
<dbReference type="AlphaFoldDB" id="A0A2N9JFU4"/>
<dbReference type="Gene3D" id="3.40.50.1820">
    <property type="entry name" value="alpha/beta hydrolase"/>
    <property type="match status" value="1"/>
</dbReference>
<evidence type="ECO:0000313" key="4">
    <source>
        <dbReference type="Proteomes" id="UP000238164"/>
    </source>
</evidence>
<dbReference type="GO" id="GO:0003824">
    <property type="term" value="F:catalytic activity"/>
    <property type="evidence" value="ECO:0007669"/>
    <property type="project" value="UniProtKB-ARBA"/>
</dbReference>
<evidence type="ECO:0000313" key="3">
    <source>
        <dbReference type="EMBL" id="SPD86365.1"/>
    </source>
</evidence>
<accession>A0A2N9JFU4</accession>
<dbReference type="InterPro" id="IPR029058">
    <property type="entry name" value="AB_hydrolase_fold"/>
</dbReference>
<protein>
    <recommendedName>
        <fullName evidence="2">AB hydrolase-1 domain-containing protein</fullName>
    </recommendedName>
</protein>
<organism evidence="3 4">
    <name type="scientific">Micropruina glycogenica</name>
    <dbReference type="NCBI Taxonomy" id="75385"/>
    <lineage>
        <taxon>Bacteria</taxon>
        <taxon>Bacillati</taxon>
        <taxon>Actinomycetota</taxon>
        <taxon>Actinomycetes</taxon>
        <taxon>Propionibacteriales</taxon>
        <taxon>Nocardioidaceae</taxon>
        <taxon>Micropruina</taxon>
    </lineage>
</organism>
<feature type="domain" description="AB hydrolase-1" evidence="2">
    <location>
        <begin position="67"/>
        <end position="199"/>
    </location>
</feature>
<proteinExistence type="predicted"/>
<evidence type="ECO:0000256" key="1">
    <source>
        <dbReference type="SAM" id="MobiDB-lite"/>
    </source>
</evidence>
<dbReference type="SUPFAM" id="SSF53474">
    <property type="entry name" value="alpha/beta-Hydrolases"/>
    <property type="match status" value="1"/>
</dbReference>
<dbReference type="EMBL" id="LT985188">
    <property type="protein sequence ID" value="SPD86365.1"/>
    <property type="molecule type" value="Genomic_DNA"/>
</dbReference>
<dbReference type="Proteomes" id="UP000238164">
    <property type="component" value="Chromosome 1"/>
</dbReference>
<dbReference type="RefSeq" id="WP_105185376.1">
    <property type="nucleotide sequence ID" value="NZ_BAAAGO010000018.1"/>
</dbReference>
<dbReference type="Pfam" id="PF00561">
    <property type="entry name" value="Abhydrolase_1"/>
    <property type="match status" value="1"/>
</dbReference>